<accession>A0A6H0ZM05</accession>
<name>A0A6H0ZM05_9HYPH</name>
<evidence type="ECO:0000259" key="1">
    <source>
        <dbReference type="PROSITE" id="PS51819"/>
    </source>
</evidence>
<organism evidence="2 3">
    <name type="scientific">Agrobacterium pusense</name>
    <dbReference type="NCBI Taxonomy" id="648995"/>
    <lineage>
        <taxon>Bacteria</taxon>
        <taxon>Pseudomonadati</taxon>
        <taxon>Pseudomonadota</taxon>
        <taxon>Alphaproteobacteria</taxon>
        <taxon>Hyphomicrobiales</taxon>
        <taxon>Rhizobiaceae</taxon>
        <taxon>Rhizobium/Agrobacterium group</taxon>
        <taxon>Agrobacterium</taxon>
    </lineage>
</organism>
<protein>
    <submittedName>
        <fullName evidence="2">Glyoxalase</fullName>
    </submittedName>
</protein>
<evidence type="ECO:0000313" key="3">
    <source>
        <dbReference type="Proteomes" id="UP000500870"/>
    </source>
</evidence>
<dbReference type="CDD" id="cd07238">
    <property type="entry name" value="VOC_like"/>
    <property type="match status" value="1"/>
</dbReference>
<feature type="domain" description="VOC" evidence="1">
    <location>
        <begin position="2"/>
        <end position="115"/>
    </location>
</feature>
<dbReference type="Gene3D" id="3.10.180.10">
    <property type="entry name" value="2,3-Dihydroxybiphenyl 1,2-Dioxygenase, domain 1"/>
    <property type="match status" value="1"/>
</dbReference>
<proteinExistence type="predicted"/>
<dbReference type="AlphaFoldDB" id="A0A6H0ZM05"/>
<dbReference type="SUPFAM" id="SSF54593">
    <property type="entry name" value="Glyoxalase/Bleomycin resistance protein/Dihydroxybiphenyl dioxygenase"/>
    <property type="match status" value="1"/>
</dbReference>
<dbReference type="EMBL" id="CP050898">
    <property type="protein sequence ID" value="QIX20941.1"/>
    <property type="molecule type" value="Genomic_DNA"/>
</dbReference>
<dbReference type="PROSITE" id="PS51819">
    <property type="entry name" value="VOC"/>
    <property type="match status" value="1"/>
</dbReference>
<reference evidence="2 3" key="1">
    <citation type="submission" date="2020-04" db="EMBL/GenBank/DDBJ databases">
        <title>FDA dAtabase for Regulatory Grade micrObial Sequences (FDA-ARGOS): Supporting development and validation of Infectious Disease Dx tests.</title>
        <authorList>
            <person name="Sciortino C."/>
            <person name="Tallon L."/>
            <person name="Sadzewicz L."/>
            <person name="Vavikolanu K."/>
            <person name="Mehta A."/>
            <person name="Aluvathingal J."/>
            <person name="Nadendla S."/>
            <person name="Nandy P."/>
            <person name="Geyer C."/>
            <person name="Yan Y."/>
            <person name="Sichtig H."/>
        </authorList>
    </citation>
    <scope>NUCLEOTIDE SEQUENCE [LARGE SCALE GENOMIC DNA]</scope>
    <source>
        <strain evidence="2 3">FDAARGOS_633</strain>
    </source>
</reference>
<dbReference type="Proteomes" id="UP000500870">
    <property type="component" value="Chromosome 1"/>
</dbReference>
<dbReference type="RefSeq" id="WP_136882773.1">
    <property type="nucleotide sequence ID" value="NZ_CP050898.1"/>
</dbReference>
<dbReference type="InterPro" id="IPR029068">
    <property type="entry name" value="Glyas_Bleomycin-R_OHBP_Dase"/>
</dbReference>
<dbReference type="InterPro" id="IPR037523">
    <property type="entry name" value="VOC_core"/>
</dbReference>
<gene>
    <name evidence="2" type="ORF">FOB41_07230</name>
</gene>
<sequence>MAVRRVVANIATSDPARAQVFYGDILGMPVTMDHGWIVTHASPLEAPAQLSFAREGGSGTDVPDFSIEVDNFDEVRDRIVAAGLPIEYGPTVESWGVRRLFVRDPFGKLVNILSHL</sequence>
<dbReference type="InterPro" id="IPR004360">
    <property type="entry name" value="Glyas_Fos-R_dOase_dom"/>
</dbReference>
<evidence type="ECO:0000313" key="2">
    <source>
        <dbReference type="EMBL" id="QIX20941.1"/>
    </source>
</evidence>
<dbReference type="Pfam" id="PF00903">
    <property type="entry name" value="Glyoxalase"/>
    <property type="match status" value="1"/>
</dbReference>